<name>A0A9P6T8X3_9BASI</name>
<dbReference type="OrthoDB" id="10437183at2759"/>
<sequence>MQFQTVSVIVCVALKYLPFSSAFTEGFEDASTIRYPIEWQYGLGQEINHSGYLTPKLQSSSCDDQLMHQSDPYGHGSFKKPCMPQKGSLSLSQENVDNYISQVLQIAEPSHHEQGNILFNKKYFTSSPYFQGFSSCSTQEELPNFDVPSGAFYMKKNNDLHHDKETSFHSNYMQIGDLLHDKETSFHNNYIQNGEKRNELESIGPSGGISKTLAGQKQDHFTQEPYRHSQRTCAQTTASPLIMEYNEPSDDLLLGSVAQGFDQKGISDIKLPLGQYFGVKSPNVFSKYPARLGIYETSDGSGLSKDNKSCFQQTSQQSLDNTHSGHEAHESLNPYCMYTPHRSGSFLKGQDKLPSSQHLNEDSSNLGDKKLPIQLKMSQSTFDYILNQPFEKKVDSNGQLAIIEKITRRNMELPEKQPMFKKLKLGTTETNSIQGKYVDPITFSPDGNLHTKEVKNERANPKIPGNDEKMLRNIKNSSKFQFLIGMRQTKVPAVTKKAGKSSTSQNKDDKGKKKSKHDPDQETNTMSPTQLNVCKQLQKLGSTEIKKIQELELNISHWFSSLKESMKASEEHISSKTKLIDKAIENAHGGATYIFLGSLIIFEHETSNTLNLHEVLHSGFKLVMELFKGWKTMKLWEWDETVPISMWDWSISPNNSKLFRYLMNVRQTVRIGLTLNEVLMSQWATFRKFSAISQKPMFDFPTLLEKTAHLLNQEQLNGKIKKTHTVKNHENVMDFEPFQEKNYEINLHTRAEGHKLLLGFGIILTEKFQGLDERLRAYFYQLRTCLENKYEIVKIGDEKYFPKKLQKYLPSLEAYKKDFMSNVQKAVKVAHSKVTLGFFGVLNLVYGNNVHMPKERFHILINNGLSFIQAIFSQWKELDFQTRGSQDVILTQEVKKRNPGWNWLDGAKLLQGLVTHKSRNEIPYTCLKALLKAWHASAMGVESSHGQALGFEIPPLPRGTINSWYLKYKVS</sequence>
<dbReference type="AlphaFoldDB" id="A0A9P6T8X3"/>
<feature type="signal peptide" evidence="2">
    <location>
        <begin position="1"/>
        <end position="22"/>
    </location>
</feature>
<feature type="chain" id="PRO_5040444899" evidence="2">
    <location>
        <begin position="23"/>
        <end position="971"/>
    </location>
</feature>
<evidence type="ECO:0000313" key="4">
    <source>
        <dbReference type="Proteomes" id="UP000886653"/>
    </source>
</evidence>
<feature type="region of interest" description="Disordered" evidence="1">
    <location>
        <begin position="299"/>
        <end position="327"/>
    </location>
</feature>
<dbReference type="Proteomes" id="UP000886653">
    <property type="component" value="Unassembled WGS sequence"/>
</dbReference>
<feature type="compositionally biased region" description="Polar residues" evidence="1">
    <location>
        <begin position="309"/>
        <end position="322"/>
    </location>
</feature>
<feature type="region of interest" description="Disordered" evidence="1">
    <location>
        <begin position="492"/>
        <end position="529"/>
    </location>
</feature>
<evidence type="ECO:0000256" key="2">
    <source>
        <dbReference type="SAM" id="SignalP"/>
    </source>
</evidence>
<gene>
    <name evidence="3" type="ORF">CROQUDRAFT_135235</name>
</gene>
<keyword evidence="2" id="KW-0732">Signal</keyword>
<evidence type="ECO:0000256" key="1">
    <source>
        <dbReference type="SAM" id="MobiDB-lite"/>
    </source>
</evidence>
<evidence type="ECO:0000313" key="3">
    <source>
        <dbReference type="EMBL" id="KAG0143005.1"/>
    </source>
</evidence>
<organism evidence="3 4">
    <name type="scientific">Cronartium quercuum f. sp. fusiforme G11</name>
    <dbReference type="NCBI Taxonomy" id="708437"/>
    <lineage>
        <taxon>Eukaryota</taxon>
        <taxon>Fungi</taxon>
        <taxon>Dikarya</taxon>
        <taxon>Basidiomycota</taxon>
        <taxon>Pucciniomycotina</taxon>
        <taxon>Pucciniomycetes</taxon>
        <taxon>Pucciniales</taxon>
        <taxon>Coleosporiaceae</taxon>
        <taxon>Cronartium</taxon>
    </lineage>
</organism>
<comment type="caution">
    <text evidence="3">The sequence shown here is derived from an EMBL/GenBank/DDBJ whole genome shotgun (WGS) entry which is preliminary data.</text>
</comment>
<keyword evidence="4" id="KW-1185">Reference proteome</keyword>
<feature type="region of interest" description="Disordered" evidence="1">
    <location>
        <begin position="348"/>
        <end position="367"/>
    </location>
</feature>
<proteinExistence type="predicted"/>
<reference evidence="3" key="1">
    <citation type="submission" date="2013-11" db="EMBL/GenBank/DDBJ databases">
        <title>Genome sequence of the fusiform rust pathogen reveals effectors for host alternation and coevolution with pine.</title>
        <authorList>
            <consortium name="DOE Joint Genome Institute"/>
            <person name="Smith K."/>
            <person name="Pendleton A."/>
            <person name="Kubisiak T."/>
            <person name="Anderson C."/>
            <person name="Salamov A."/>
            <person name="Aerts A."/>
            <person name="Riley R."/>
            <person name="Clum A."/>
            <person name="Lindquist E."/>
            <person name="Ence D."/>
            <person name="Campbell M."/>
            <person name="Kronenberg Z."/>
            <person name="Feau N."/>
            <person name="Dhillon B."/>
            <person name="Hamelin R."/>
            <person name="Burleigh J."/>
            <person name="Smith J."/>
            <person name="Yandell M."/>
            <person name="Nelson C."/>
            <person name="Grigoriev I."/>
            <person name="Davis J."/>
        </authorList>
    </citation>
    <scope>NUCLEOTIDE SEQUENCE</scope>
    <source>
        <strain evidence="3">G11</strain>
    </source>
</reference>
<accession>A0A9P6T8X3</accession>
<protein>
    <submittedName>
        <fullName evidence="3">Uncharacterized protein</fullName>
    </submittedName>
</protein>
<feature type="compositionally biased region" description="Polar residues" evidence="1">
    <location>
        <begin position="353"/>
        <end position="366"/>
    </location>
</feature>
<dbReference type="EMBL" id="MU167331">
    <property type="protein sequence ID" value="KAG0143005.1"/>
    <property type="molecule type" value="Genomic_DNA"/>
</dbReference>